<evidence type="ECO:0000256" key="7">
    <source>
        <dbReference type="ARBA" id="ARBA00025735"/>
    </source>
</evidence>
<accession>A0ABQ7KB12</accession>
<feature type="domain" description="Centromere protein H C-terminal" evidence="9">
    <location>
        <begin position="22"/>
        <end position="209"/>
    </location>
</feature>
<evidence type="ECO:0000256" key="2">
    <source>
        <dbReference type="ARBA" id="ARBA00004629"/>
    </source>
</evidence>
<organism evidence="10 11">
    <name type="scientific">Linnemannia gamsii</name>
    <dbReference type="NCBI Taxonomy" id="64522"/>
    <lineage>
        <taxon>Eukaryota</taxon>
        <taxon>Fungi</taxon>
        <taxon>Fungi incertae sedis</taxon>
        <taxon>Mucoromycota</taxon>
        <taxon>Mortierellomycotina</taxon>
        <taxon>Mortierellomycetes</taxon>
        <taxon>Mortierellales</taxon>
        <taxon>Mortierellaceae</taxon>
        <taxon>Linnemannia</taxon>
    </lineage>
</organism>
<evidence type="ECO:0000259" key="9">
    <source>
        <dbReference type="Pfam" id="PF05837"/>
    </source>
</evidence>
<evidence type="ECO:0000256" key="8">
    <source>
        <dbReference type="SAM" id="Coils"/>
    </source>
</evidence>
<keyword evidence="6" id="KW-0137">Centromere</keyword>
<name>A0ABQ7KB12_9FUNG</name>
<keyword evidence="4" id="KW-0995">Kinetochore</keyword>
<dbReference type="InterPro" id="IPR008426">
    <property type="entry name" value="CENP-H_C"/>
</dbReference>
<evidence type="ECO:0000313" key="10">
    <source>
        <dbReference type="EMBL" id="KAG0294865.1"/>
    </source>
</evidence>
<keyword evidence="8" id="KW-0175">Coiled coil</keyword>
<comment type="caution">
    <text evidence="10">The sequence shown here is derived from an EMBL/GenBank/DDBJ whole genome shotgun (WGS) entry which is preliminary data.</text>
</comment>
<evidence type="ECO:0000256" key="1">
    <source>
        <dbReference type="ARBA" id="ARBA00004123"/>
    </source>
</evidence>
<protein>
    <recommendedName>
        <fullName evidence="9">Centromere protein H C-terminal domain-containing protein</fullName>
    </recommendedName>
</protein>
<evidence type="ECO:0000313" key="11">
    <source>
        <dbReference type="Proteomes" id="UP001194696"/>
    </source>
</evidence>
<dbReference type="Pfam" id="PF05837">
    <property type="entry name" value="CENP-H"/>
    <property type="match status" value="1"/>
</dbReference>
<evidence type="ECO:0000256" key="5">
    <source>
        <dbReference type="ARBA" id="ARBA00023242"/>
    </source>
</evidence>
<gene>
    <name evidence="10" type="ORF">BGZ96_000276</name>
</gene>
<comment type="subcellular location">
    <subcellularLocation>
        <location evidence="2">Chromosome</location>
        <location evidence="2">Centromere</location>
        <location evidence="2">Kinetochore</location>
    </subcellularLocation>
    <subcellularLocation>
        <location evidence="1">Nucleus</location>
    </subcellularLocation>
</comment>
<keyword evidence="11" id="KW-1185">Reference proteome</keyword>
<proteinExistence type="inferred from homology"/>
<feature type="coiled-coil region" evidence="8">
    <location>
        <begin position="113"/>
        <end position="140"/>
    </location>
</feature>
<evidence type="ECO:0000256" key="4">
    <source>
        <dbReference type="ARBA" id="ARBA00022838"/>
    </source>
</evidence>
<comment type="similarity">
    <text evidence="7">Belongs to the CENP-H/MCM16 family.</text>
</comment>
<dbReference type="Proteomes" id="UP001194696">
    <property type="component" value="Unassembled WGS sequence"/>
</dbReference>
<evidence type="ECO:0000256" key="6">
    <source>
        <dbReference type="ARBA" id="ARBA00023328"/>
    </source>
</evidence>
<evidence type="ECO:0000256" key="3">
    <source>
        <dbReference type="ARBA" id="ARBA00022454"/>
    </source>
</evidence>
<keyword evidence="5" id="KW-0539">Nucleus</keyword>
<dbReference type="EMBL" id="JAAAIM010000103">
    <property type="protein sequence ID" value="KAG0294865.1"/>
    <property type="molecule type" value="Genomic_DNA"/>
</dbReference>
<sequence>MTTTVASTTDAGLITTLEAQVLQLADHEAWLDAQIRELELALDNDTTTSMEEDQTAEEARSAMKQRIDTLKQDLAVAAALETIRTKVVSRILADAIKRRDEAVSEYLHIHKDLQMARHDLAAAQVQVLDLQDENRRLAQVLAQETVTIKESASSQDATSNRRMAQRIEEELKTITIKYNVVSNVLQGLLLESGVDWSNDAHYLDVMLKLKPASD</sequence>
<reference evidence="10 11" key="1">
    <citation type="journal article" date="2020" name="Fungal Divers.">
        <title>Resolving the Mortierellaceae phylogeny through synthesis of multi-gene phylogenetics and phylogenomics.</title>
        <authorList>
            <person name="Vandepol N."/>
            <person name="Liber J."/>
            <person name="Desiro A."/>
            <person name="Na H."/>
            <person name="Kennedy M."/>
            <person name="Barry K."/>
            <person name="Grigoriev I.V."/>
            <person name="Miller A.N."/>
            <person name="O'Donnell K."/>
            <person name="Stajich J.E."/>
            <person name="Bonito G."/>
        </authorList>
    </citation>
    <scope>NUCLEOTIDE SEQUENCE [LARGE SCALE GENOMIC DNA]</scope>
    <source>
        <strain evidence="10 11">AD045</strain>
    </source>
</reference>
<keyword evidence="3" id="KW-0158">Chromosome</keyword>